<gene>
    <name evidence="2" type="ORF">ElyMa_004373500</name>
</gene>
<dbReference type="AlphaFoldDB" id="A0AAV4H8Y2"/>
<protein>
    <submittedName>
        <fullName evidence="2">C-type lectin</fullName>
    </submittedName>
</protein>
<name>A0AAV4H8Y2_9GAST</name>
<reference evidence="2 3" key="1">
    <citation type="journal article" date="2021" name="Elife">
        <title>Chloroplast acquisition without the gene transfer in kleptoplastic sea slugs, Plakobranchus ocellatus.</title>
        <authorList>
            <person name="Maeda T."/>
            <person name="Takahashi S."/>
            <person name="Yoshida T."/>
            <person name="Shimamura S."/>
            <person name="Takaki Y."/>
            <person name="Nagai Y."/>
            <person name="Toyoda A."/>
            <person name="Suzuki Y."/>
            <person name="Arimoto A."/>
            <person name="Ishii H."/>
            <person name="Satoh N."/>
            <person name="Nishiyama T."/>
            <person name="Hasebe M."/>
            <person name="Maruyama T."/>
            <person name="Minagawa J."/>
            <person name="Obokata J."/>
            <person name="Shigenobu S."/>
        </authorList>
    </citation>
    <scope>NUCLEOTIDE SEQUENCE [LARGE SCALE GENOMIC DNA]</scope>
</reference>
<dbReference type="InterPro" id="IPR016186">
    <property type="entry name" value="C-type_lectin-like/link_sf"/>
</dbReference>
<dbReference type="InterPro" id="IPR016187">
    <property type="entry name" value="CTDL_fold"/>
</dbReference>
<proteinExistence type="predicted"/>
<dbReference type="CDD" id="cd00037">
    <property type="entry name" value="CLECT"/>
    <property type="match status" value="1"/>
</dbReference>
<dbReference type="SUPFAM" id="SSF56436">
    <property type="entry name" value="C-type lectin-like"/>
    <property type="match status" value="1"/>
</dbReference>
<evidence type="ECO:0000259" key="1">
    <source>
        <dbReference type="PROSITE" id="PS50041"/>
    </source>
</evidence>
<dbReference type="PANTHER" id="PTHR22801:SF63">
    <property type="entry name" value="C-TYPE LECTIN DOMAIN-CONTAINING PROTEIN"/>
    <property type="match status" value="1"/>
</dbReference>
<sequence length="233" mass="26470">MSNKMQVSASSYFFKKTNNINCTKSQLSPPWSTAQSKTHCLTECKTRFQDRCTNVVFNTDTHACTPVHPKSRFDPIPVAQPGDVVYSQDYTRVLNCDTVAGFQLYQHCGAAACLRLANVRNTYQNAKADCEGRDNATVYMPDSYERYAMLENIVSQHDIIDTHTWVGLTRQEGDWVWDNGEAVGADFLSSLWAFGQPNNAKNEDCVFYWFGNNHKLHDAFCPASCWYLCEQNI</sequence>
<dbReference type="PROSITE" id="PS50041">
    <property type="entry name" value="C_TYPE_LECTIN_2"/>
    <property type="match status" value="1"/>
</dbReference>
<evidence type="ECO:0000313" key="3">
    <source>
        <dbReference type="Proteomes" id="UP000762676"/>
    </source>
</evidence>
<dbReference type="InterPro" id="IPR050801">
    <property type="entry name" value="Ca-Dep_Lectins_ImmuneDev"/>
</dbReference>
<dbReference type="InterPro" id="IPR001304">
    <property type="entry name" value="C-type_lectin-like"/>
</dbReference>
<evidence type="ECO:0000313" key="2">
    <source>
        <dbReference type="EMBL" id="GFR93225.1"/>
    </source>
</evidence>
<comment type="caution">
    <text evidence="2">The sequence shown here is derived from an EMBL/GenBank/DDBJ whole genome shotgun (WGS) entry which is preliminary data.</text>
</comment>
<organism evidence="2 3">
    <name type="scientific">Elysia marginata</name>
    <dbReference type="NCBI Taxonomy" id="1093978"/>
    <lineage>
        <taxon>Eukaryota</taxon>
        <taxon>Metazoa</taxon>
        <taxon>Spiralia</taxon>
        <taxon>Lophotrochozoa</taxon>
        <taxon>Mollusca</taxon>
        <taxon>Gastropoda</taxon>
        <taxon>Heterobranchia</taxon>
        <taxon>Euthyneura</taxon>
        <taxon>Panpulmonata</taxon>
        <taxon>Sacoglossa</taxon>
        <taxon>Placobranchoidea</taxon>
        <taxon>Plakobranchidae</taxon>
        <taxon>Elysia</taxon>
    </lineage>
</organism>
<dbReference type="PANTHER" id="PTHR22801">
    <property type="entry name" value="LITHOSTATHINE"/>
    <property type="match status" value="1"/>
</dbReference>
<feature type="domain" description="C-type lectin" evidence="1">
    <location>
        <begin position="109"/>
        <end position="230"/>
    </location>
</feature>
<dbReference type="Proteomes" id="UP000762676">
    <property type="component" value="Unassembled WGS sequence"/>
</dbReference>
<dbReference type="EMBL" id="BMAT01008823">
    <property type="protein sequence ID" value="GFR93225.1"/>
    <property type="molecule type" value="Genomic_DNA"/>
</dbReference>
<dbReference type="SMART" id="SM00034">
    <property type="entry name" value="CLECT"/>
    <property type="match status" value="1"/>
</dbReference>
<dbReference type="Gene3D" id="3.10.100.10">
    <property type="entry name" value="Mannose-Binding Protein A, subunit A"/>
    <property type="match status" value="1"/>
</dbReference>
<accession>A0AAV4H8Y2</accession>
<keyword evidence="3" id="KW-1185">Reference proteome</keyword>